<dbReference type="PROSITE" id="PS51257">
    <property type="entry name" value="PROKAR_LIPOPROTEIN"/>
    <property type="match status" value="1"/>
</dbReference>
<evidence type="ECO:0000256" key="3">
    <source>
        <dbReference type="ARBA" id="ARBA00023237"/>
    </source>
</evidence>
<feature type="compositionally biased region" description="Polar residues" evidence="4">
    <location>
        <begin position="197"/>
        <end position="206"/>
    </location>
</feature>
<feature type="compositionally biased region" description="Low complexity" evidence="4">
    <location>
        <begin position="41"/>
        <end position="54"/>
    </location>
</feature>
<dbReference type="PANTHER" id="PTHR30332">
    <property type="entry name" value="PROBABLE GENERAL SECRETION PATHWAY PROTEIN D"/>
    <property type="match status" value="1"/>
</dbReference>
<keyword evidence="3" id="KW-0998">Cell outer membrane</keyword>
<dbReference type="Gene3D" id="3.30.1370.130">
    <property type="match status" value="1"/>
</dbReference>
<dbReference type="InterPro" id="IPR011662">
    <property type="entry name" value="Secretin/TonB_short_N"/>
</dbReference>
<dbReference type="AlphaFoldDB" id="A0A193LHW1"/>
<dbReference type="GO" id="GO:0009306">
    <property type="term" value="P:protein secretion"/>
    <property type="evidence" value="ECO:0007669"/>
    <property type="project" value="InterPro"/>
</dbReference>
<dbReference type="Pfam" id="PF00263">
    <property type="entry name" value="Secretin"/>
    <property type="match status" value="1"/>
</dbReference>
<dbReference type="NCBIfam" id="TIGR02519">
    <property type="entry name" value="pilus_MshL"/>
    <property type="match status" value="1"/>
</dbReference>
<dbReference type="InterPro" id="IPR004846">
    <property type="entry name" value="T2SS/T3SS_dom"/>
</dbReference>
<dbReference type="InterPro" id="IPR011514">
    <property type="entry name" value="Secretin_N_2"/>
</dbReference>
<dbReference type="Pfam" id="PF07655">
    <property type="entry name" value="Secretin_N_2"/>
    <property type="match status" value="1"/>
</dbReference>
<dbReference type="GO" id="GO:0009297">
    <property type="term" value="P:pilus assembly"/>
    <property type="evidence" value="ECO:0007669"/>
    <property type="project" value="InterPro"/>
</dbReference>
<evidence type="ECO:0000313" key="6">
    <source>
        <dbReference type="EMBL" id="ANO52097.1"/>
    </source>
</evidence>
<dbReference type="KEGG" id="woc:BA177_13620"/>
<keyword evidence="7" id="KW-1185">Reference proteome</keyword>
<evidence type="ECO:0000313" key="7">
    <source>
        <dbReference type="Proteomes" id="UP000092695"/>
    </source>
</evidence>
<proteinExistence type="predicted"/>
<evidence type="ECO:0000256" key="1">
    <source>
        <dbReference type="ARBA" id="ARBA00022448"/>
    </source>
</evidence>
<reference evidence="6 7" key="1">
    <citation type="submission" date="2016-06" db="EMBL/GenBank/DDBJ databases">
        <title>Complete genome sequence of a deep-branching marine Gamma Proteobacterium Woeseia oceani type strain XK5.</title>
        <authorList>
            <person name="Mu D."/>
            <person name="Du Z."/>
        </authorList>
    </citation>
    <scope>NUCLEOTIDE SEQUENCE [LARGE SCALE GENOMIC DNA]</scope>
    <source>
        <strain evidence="6 7">XK5</strain>
    </source>
</reference>
<protein>
    <submittedName>
        <fullName evidence="6">Pilus (MSHA type) biogenesis protein MshL</fullName>
    </submittedName>
</protein>
<gene>
    <name evidence="6" type="ORF">BA177_13620</name>
</gene>
<name>A0A193LHW1_9GAMM</name>
<accession>A0A193LHW1</accession>
<feature type="region of interest" description="Disordered" evidence="4">
    <location>
        <begin position="36"/>
        <end position="55"/>
    </location>
</feature>
<dbReference type="PRINTS" id="PR00811">
    <property type="entry name" value="BCTERIALGSPD"/>
</dbReference>
<dbReference type="STRING" id="1548547.BA177_13620"/>
<feature type="domain" description="Secretin/TonB short N-terminal" evidence="5">
    <location>
        <begin position="91"/>
        <end position="139"/>
    </location>
</feature>
<dbReference type="EMBL" id="CP016268">
    <property type="protein sequence ID" value="ANO52097.1"/>
    <property type="molecule type" value="Genomic_DNA"/>
</dbReference>
<dbReference type="RefSeq" id="WP_068617091.1">
    <property type="nucleotide sequence ID" value="NZ_CP016268.1"/>
</dbReference>
<dbReference type="InterPro" id="IPR050810">
    <property type="entry name" value="Bact_Secretion_Sys_Channel"/>
</dbReference>
<keyword evidence="1" id="KW-0813">Transport</keyword>
<dbReference type="PANTHER" id="PTHR30332:SF17">
    <property type="entry name" value="TYPE IV PILIATION SYSTEM PROTEIN DR_0774-RELATED"/>
    <property type="match status" value="1"/>
</dbReference>
<keyword evidence="2" id="KW-0472">Membrane</keyword>
<dbReference type="GO" id="GO:0019867">
    <property type="term" value="C:outer membrane"/>
    <property type="evidence" value="ECO:0007669"/>
    <property type="project" value="InterPro"/>
</dbReference>
<evidence type="ECO:0000256" key="4">
    <source>
        <dbReference type="SAM" id="MobiDB-lite"/>
    </source>
</evidence>
<dbReference type="Proteomes" id="UP000092695">
    <property type="component" value="Chromosome"/>
</dbReference>
<dbReference type="InterPro" id="IPR013358">
    <property type="entry name" value="Pilus_biogenesis_MshL"/>
</dbReference>
<feature type="region of interest" description="Disordered" evidence="4">
    <location>
        <begin position="159"/>
        <end position="206"/>
    </location>
</feature>
<evidence type="ECO:0000259" key="5">
    <source>
        <dbReference type="SMART" id="SM00965"/>
    </source>
</evidence>
<sequence>MIKNLATAVAVTLLTASCATGVPRGESTERSIQAAMDEARAPAPARPAATKPDPVAAGPSLPQFDEERFDVNSSNTPAGEFFMALVDGTRHNIVVHPDVTGSVSLTLKNVNVNEVLDVVSDVYGYAYRRSGAGFIVLPASVQSRIFQIDYLNLQRSGSSRTRVSSGQVTESSRTGRNRGGIGGLQDPLSGASGYPGSENSQQQVSGSRIETNYEADFWAELQDTVESIVGSQNGHSVVVNAQAGVVVVSAMPDKLRDVETYLQTIQSIAQRQVILEAKIVEVQLNEGYQAGINWVAVAQNSQGDNYTFGQLAPPGDFSGSLDELGGDSVVVSPGSAIDGFIQETLGGAFTMAFDVGDFNAFIELLESQGDTRVLSSPRVSTLNNQKAVIKAGSDEFFVTSVSSNTVTGTSSTTSRDVELTPFFSGIALDVTPQISASGEVILHIHPTVSEVIDQQKALTVSGETDTLPLAFSEIRESDSIVKARSGQIIVIGGLMRNSSRKQSFATPVLGRIPGVGALFRSQRDVESKTELVILLKPIVVDNDSVWATAARDSMSRMQLSGGL</sequence>
<feature type="compositionally biased region" description="Low complexity" evidence="4">
    <location>
        <begin position="159"/>
        <end position="169"/>
    </location>
</feature>
<dbReference type="InterPro" id="IPR001775">
    <property type="entry name" value="GspD/PilQ"/>
</dbReference>
<dbReference type="OrthoDB" id="9775455at2"/>
<dbReference type="GO" id="GO:0015627">
    <property type="term" value="C:type II protein secretion system complex"/>
    <property type="evidence" value="ECO:0007669"/>
    <property type="project" value="TreeGrafter"/>
</dbReference>
<dbReference type="SMART" id="SM00965">
    <property type="entry name" value="STN"/>
    <property type="match status" value="1"/>
</dbReference>
<organism evidence="6 7">
    <name type="scientific">Woeseia oceani</name>
    <dbReference type="NCBI Taxonomy" id="1548547"/>
    <lineage>
        <taxon>Bacteria</taxon>
        <taxon>Pseudomonadati</taxon>
        <taxon>Pseudomonadota</taxon>
        <taxon>Gammaproteobacteria</taxon>
        <taxon>Woeseiales</taxon>
        <taxon>Woeseiaceae</taxon>
        <taxon>Woeseia</taxon>
    </lineage>
</organism>
<evidence type="ECO:0000256" key="2">
    <source>
        <dbReference type="ARBA" id="ARBA00023136"/>
    </source>
</evidence>